<dbReference type="EMBL" id="VSZI01000001">
    <property type="protein sequence ID" value="TYR20753.1"/>
    <property type="molecule type" value="Genomic_DNA"/>
</dbReference>
<comment type="similarity">
    <text evidence="1">In the C-terminal section; belongs to the class-I pyridoxal-phosphate-dependent aminotransferase family.</text>
</comment>
<dbReference type="PANTHER" id="PTHR46577:SF1">
    <property type="entry name" value="HTH-TYPE TRANSCRIPTIONAL REGULATORY PROTEIN GABR"/>
    <property type="match status" value="1"/>
</dbReference>
<dbReference type="InterPro" id="IPR015422">
    <property type="entry name" value="PyrdxlP-dep_Trfase_small"/>
</dbReference>
<dbReference type="GO" id="GO:0008483">
    <property type="term" value="F:transaminase activity"/>
    <property type="evidence" value="ECO:0007669"/>
    <property type="project" value="UniProtKB-KW"/>
</dbReference>
<dbReference type="Proteomes" id="UP000324726">
    <property type="component" value="Unassembled WGS sequence"/>
</dbReference>
<dbReference type="Gene3D" id="3.40.640.10">
    <property type="entry name" value="Type I PLP-dependent aspartate aminotransferase-like (Major domain)"/>
    <property type="match status" value="1"/>
</dbReference>
<reference evidence="6 7" key="1">
    <citation type="submission" date="2019-08" db="EMBL/GenBank/DDBJ databases">
        <title>Draft genome of C. urealyticum strain VH4248.</title>
        <authorList>
            <person name="Navas J."/>
        </authorList>
    </citation>
    <scope>NUCLEOTIDE SEQUENCE [LARGE SCALE GENOMIC DNA]</scope>
    <source>
        <strain evidence="6 7">VH4248</strain>
    </source>
</reference>
<dbReference type="Pfam" id="PF00392">
    <property type="entry name" value="GntR"/>
    <property type="match status" value="1"/>
</dbReference>
<dbReference type="AlphaFoldDB" id="A0A5D4X969"/>
<keyword evidence="5" id="KW-0804">Transcription</keyword>
<evidence type="ECO:0000313" key="6">
    <source>
        <dbReference type="EMBL" id="TYR20753.1"/>
    </source>
</evidence>
<evidence type="ECO:0000313" key="7">
    <source>
        <dbReference type="Proteomes" id="UP000324726"/>
    </source>
</evidence>
<evidence type="ECO:0000256" key="1">
    <source>
        <dbReference type="ARBA" id="ARBA00005384"/>
    </source>
</evidence>
<dbReference type="PANTHER" id="PTHR46577">
    <property type="entry name" value="HTH-TYPE TRANSCRIPTIONAL REGULATORY PROTEIN GABR"/>
    <property type="match status" value="1"/>
</dbReference>
<proteinExistence type="inferred from homology"/>
<evidence type="ECO:0000256" key="4">
    <source>
        <dbReference type="ARBA" id="ARBA00023125"/>
    </source>
</evidence>
<dbReference type="CDD" id="cd07377">
    <property type="entry name" value="WHTH_GntR"/>
    <property type="match status" value="1"/>
</dbReference>
<dbReference type="InterPro" id="IPR036388">
    <property type="entry name" value="WH-like_DNA-bd_sf"/>
</dbReference>
<keyword evidence="4" id="KW-0238">DNA-binding</keyword>
<protein>
    <submittedName>
        <fullName evidence="6">PLP-dependent aminotransferase family protein</fullName>
    </submittedName>
</protein>
<gene>
    <name evidence="6" type="ORF">FYJ87_07480</name>
</gene>
<dbReference type="GO" id="GO:0003677">
    <property type="term" value="F:DNA binding"/>
    <property type="evidence" value="ECO:0007669"/>
    <property type="project" value="UniProtKB-KW"/>
</dbReference>
<sequence>MSTRSTWHPWIEDGGTAALHERLAGALESDILRGEIAPGARLPAHRDLARRLGISVGTVTRAYMNLERRGLVTGEHGRGTFVAAPDCPRDGTELIDLSVNVPPPMLAARKLASTLTALPQLVSTTDLSTYSDPLGMLRHRQAIATWLSTQGMPVTAERVLITHGAQHALAVAFAAAGEPRGVVITEAHTYPGALESVRQTGKQLISVRTDDHGVIPDVLADVLRSTQDAPSRIVYLTPTLHNPFGYVMDQRRRTSIVDVCRKYDATIIEDDVYSVFRAAQTTPLATLAPERTWYVNGFSKSLSPGLRVGTLVSPENNQLQGRAVLQATTLGVSPLMAELVARWISDGTAADIAIALRAESEERLDLAGSMLADRIPFLPSGGFHLWLPMPRAQAEETAHLAAREGILVTPPTATLTDPSSEESGLRVCIGRPDPRQLERGLARLKRLIETMP</sequence>
<dbReference type="RefSeq" id="WP_034375297.1">
    <property type="nucleotide sequence ID" value="NZ_VSZI01000001.1"/>
</dbReference>
<dbReference type="SMART" id="SM00345">
    <property type="entry name" value="HTH_GNTR"/>
    <property type="match status" value="1"/>
</dbReference>
<dbReference type="CDD" id="cd00609">
    <property type="entry name" value="AAT_like"/>
    <property type="match status" value="1"/>
</dbReference>
<dbReference type="InterPro" id="IPR015421">
    <property type="entry name" value="PyrdxlP-dep_Trfase_major"/>
</dbReference>
<dbReference type="SUPFAM" id="SSF53383">
    <property type="entry name" value="PLP-dependent transferases"/>
    <property type="match status" value="1"/>
</dbReference>
<dbReference type="InterPro" id="IPR004839">
    <property type="entry name" value="Aminotransferase_I/II_large"/>
</dbReference>
<dbReference type="GO" id="GO:0003700">
    <property type="term" value="F:DNA-binding transcription factor activity"/>
    <property type="evidence" value="ECO:0007669"/>
    <property type="project" value="InterPro"/>
</dbReference>
<dbReference type="InterPro" id="IPR051446">
    <property type="entry name" value="HTH_trans_reg/aminotransferase"/>
</dbReference>
<dbReference type="InterPro" id="IPR036390">
    <property type="entry name" value="WH_DNA-bd_sf"/>
</dbReference>
<keyword evidence="6" id="KW-0808">Transferase</keyword>
<evidence type="ECO:0000256" key="3">
    <source>
        <dbReference type="ARBA" id="ARBA00023015"/>
    </source>
</evidence>
<accession>A0A5D4X969</accession>
<keyword evidence="2" id="KW-0663">Pyridoxal phosphate</keyword>
<dbReference type="InterPro" id="IPR000524">
    <property type="entry name" value="Tscrpt_reg_HTH_GntR"/>
</dbReference>
<evidence type="ECO:0000256" key="5">
    <source>
        <dbReference type="ARBA" id="ARBA00023163"/>
    </source>
</evidence>
<dbReference type="SUPFAM" id="SSF46785">
    <property type="entry name" value="Winged helix' DNA-binding domain"/>
    <property type="match status" value="1"/>
</dbReference>
<evidence type="ECO:0000256" key="2">
    <source>
        <dbReference type="ARBA" id="ARBA00022898"/>
    </source>
</evidence>
<dbReference type="Pfam" id="PF00155">
    <property type="entry name" value="Aminotran_1_2"/>
    <property type="match status" value="1"/>
</dbReference>
<dbReference type="GO" id="GO:0030170">
    <property type="term" value="F:pyridoxal phosphate binding"/>
    <property type="evidence" value="ECO:0007669"/>
    <property type="project" value="InterPro"/>
</dbReference>
<keyword evidence="3" id="KW-0805">Transcription regulation</keyword>
<keyword evidence="6" id="KW-0032">Aminotransferase</keyword>
<organism evidence="6 7">
    <name type="scientific">Corynebacterium urealyticum</name>
    <dbReference type="NCBI Taxonomy" id="43771"/>
    <lineage>
        <taxon>Bacteria</taxon>
        <taxon>Bacillati</taxon>
        <taxon>Actinomycetota</taxon>
        <taxon>Actinomycetes</taxon>
        <taxon>Mycobacteriales</taxon>
        <taxon>Corynebacteriaceae</taxon>
        <taxon>Corynebacterium</taxon>
    </lineage>
</organism>
<name>A0A5D4X969_9CORY</name>
<dbReference type="PROSITE" id="PS50949">
    <property type="entry name" value="HTH_GNTR"/>
    <property type="match status" value="1"/>
</dbReference>
<comment type="caution">
    <text evidence="6">The sequence shown here is derived from an EMBL/GenBank/DDBJ whole genome shotgun (WGS) entry which is preliminary data.</text>
</comment>
<dbReference type="Gene3D" id="1.10.10.10">
    <property type="entry name" value="Winged helix-like DNA-binding domain superfamily/Winged helix DNA-binding domain"/>
    <property type="match status" value="1"/>
</dbReference>
<dbReference type="Gene3D" id="3.90.1150.10">
    <property type="entry name" value="Aspartate Aminotransferase, domain 1"/>
    <property type="match status" value="1"/>
</dbReference>
<dbReference type="InterPro" id="IPR015424">
    <property type="entry name" value="PyrdxlP-dep_Trfase"/>
</dbReference>